<feature type="domain" description="TCP" evidence="2">
    <location>
        <begin position="140"/>
        <end position="164"/>
    </location>
</feature>
<evidence type="ECO:0000313" key="3">
    <source>
        <dbReference type="EMBL" id="BAG70983.1"/>
    </source>
</evidence>
<reference evidence="3" key="1">
    <citation type="journal article" date="2008" name="BMC Genomics">
        <title>Insights into the Musa genome: syntenic relationships to rice and between Musa species.</title>
        <authorList>
            <person name="Lescot M."/>
            <person name="Piffanelli P."/>
            <person name="Ciampi A.Y."/>
            <person name="Ruiz M."/>
            <person name="Blanc G."/>
            <person name="Leebens-Mack J."/>
            <person name="da Silva F.R."/>
            <person name="Santos C.M."/>
            <person name="D'Hont A."/>
            <person name="Garsmeur O."/>
            <person name="Vilarinhos A.D."/>
            <person name="Kanamori H."/>
            <person name="Matsumoto T."/>
            <person name="Ronning C.M."/>
            <person name="Cheung F."/>
            <person name="Haas B.J."/>
            <person name="Althoff R."/>
            <person name="Arbogast T."/>
            <person name="Hine E."/>
            <person name="Pappas G.J.Jr."/>
            <person name="Sasaki T."/>
            <person name="Souza M.T.Jr."/>
            <person name="Miller R.N."/>
            <person name="Glaszmann J.C."/>
            <person name="Town C.D."/>
        </authorList>
    </citation>
    <scope>NUCLEOTIDE SEQUENCE</scope>
</reference>
<name>B5RHT4_MUSBA</name>
<protein>
    <recommendedName>
        <fullName evidence="2">TCP domain-containing protein</fullName>
    </recommendedName>
</protein>
<dbReference type="EMBL" id="AP009326">
    <property type="protein sequence ID" value="BAG70993.1"/>
    <property type="molecule type" value="Genomic_DNA"/>
</dbReference>
<dbReference type="Pfam" id="PF03634">
    <property type="entry name" value="TCP"/>
    <property type="match status" value="1"/>
</dbReference>
<accession>B5RHT4</accession>
<organism evidence="3">
    <name type="scientific">Musa balbisiana</name>
    <name type="common">Banana</name>
    <dbReference type="NCBI Taxonomy" id="52838"/>
    <lineage>
        <taxon>Eukaryota</taxon>
        <taxon>Viridiplantae</taxon>
        <taxon>Streptophyta</taxon>
        <taxon>Embryophyta</taxon>
        <taxon>Tracheophyta</taxon>
        <taxon>Spermatophyta</taxon>
        <taxon>Magnoliopsida</taxon>
        <taxon>Liliopsida</taxon>
        <taxon>Zingiberales</taxon>
        <taxon>Musaceae</taxon>
        <taxon>Musa</taxon>
    </lineage>
</organism>
<evidence type="ECO:0000256" key="1">
    <source>
        <dbReference type="SAM" id="MobiDB-lite"/>
    </source>
</evidence>
<feature type="region of interest" description="Disordered" evidence="1">
    <location>
        <begin position="1"/>
        <end position="20"/>
    </location>
</feature>
<dbReference type="InterPro" id="IPR017887">
    <property type="entry name" value="TF_TCP_subgr"/>
</dbReference>
<proteinExistence type="predicted"/>
<evidence type="ECO:0000259" key="2">
    <source>
        <dbReference type="Pfam" id="PF03634"/>
    </source>
</evidence>
<reference evidence="3" key="2">
    <citation type="journal article" date="2008" name="J. Virol.">
        <title>A single Banana streak virus integration event in the banana genome as the origin of infectious endogenous pararetrovirus.</title>
        <authorList>
            <person name="Gayral P."/>
            <person name="Noa-Carrazana J.C."/>
            <person name="Lescot M."/>
            <person name="Lheureux F."/>
            <person name="Lockhart B.E."/>
            <person name="Matsumoto T."/>
            <person name="Piffanelli P."/>
            <person name="Iskra-Caruana M.L."/>
        </authorList>
    </citation>
    <scope>NUCLEOTIDE SEQUENCE</scope>
</reference>
<sequence length="232" mass="24094">MGAADKIAVDAGAEPSPPLHMDASPEIAAADCEEGREGLAAERGVPMTATTNPTAKLWSGYSGSRGRLAVSTAGCGVSSFCPTSCLTSTCSAAISVTKRTVRRCAGYSAGSPPAGCTAEKAAATMVDKTRTGDGTLSLKLGRDLGHKSNGETMEWLFQLARPSLMDDDDNTDGDGSKMPRFPVSPKRAPTFFAVGRDLGHKSNSETLFRMLRRALTAEDFDELAAAAAPATT</sequence>
<dbReference type="EMBL" id="AP009325">
    <property type="protein sequence ID" value="BAG70983.1"/>
    <property type="molecule type" value="Genomic_DNA"/>
</dbReference>
<dbReference type="AlphaFoldDB" id="B5RHT4"/>